<dbReference type="InterPro" id="IPR003877">
    <property type="entry name" value="SPRY_dom"/>
</dbReference>
<dbReference type="InterPro" id="IPR013320">
    <property type="entry name" value="ConA-like_dom_sf"/>
</dbReference>
<dbReference type="CDD" id="cd11709">
    <property type="entry name" value="SPRY"/>
    <property type="match status" value="1"/>
</dbReference>
<feature type="domain" description="B30.2/SPRY" evidence="2">
    <location>
        <begin position="149"/>
        <end position="336"/>
    </location>
</feature>
<evidence type="ECO:0000313" key="4">
    <source>
        <dbReference type="Proteomes" id="UP001146793"/>
    </source>
</evidence>
<evidence type="ECO:0000313" key="3">
    <source>
        <dbReference type="EMBL" id="KAJ3423720.1"/>
    </source>
</evidence>
<organism evidence="3 4">
    <name type="scientific">Anaeramoeba flamelloides</name>
    <dbReference type="NCBI Taxonomy" id="1746091"/>
    <lineage>
        <taxon>Eukaryota</taxon>
        <taxon>Metamonada</taxon>
        <taxon>Anaeramoebidae</taxon>
        <taxon>Anaeramoeba</taxon>
    </lineage>
</organism>
<reference evidence="3" key="1">
    <citation type="submission" date="2022-08" db="EMBL/GenBank/DDBJ databases">
        <title>Novel sulphate-reducing endosymbionts in the free-living metamonad Anaeramoeba.</title>
        <authorList>
            <person name="Jerlstrom-Hultqvist J."/>
            <person name="Cepicka I."/>
            <person name="Gallot-Lavallee L."/>
            <person name="Salas-Leiva D."/>
            <person name="Curtis B.A."/>
            <person name="Zahonova K."/>
            <person name="Pipaliya S."/>
            <person name="Dacks J."/>
            <person name="Roger A.J."/>
        </authorList>
    </citation>
    <scope>NUCLEOTIDE SEQUENCE</scope>
    <source>
        <strain evidence="3">Busselton2</strain>
    </source>
</reference>
<dbReference type="InterPro" id="IPR050672">
    <property type="entry name" value="FBXO45-Fsn/SPSB_families"/>
</dbReference>
<feature type="region of interest" description="Disordered" evidence="1">
    <location>
        <begin position="154"/>
        <end position="175"/>
    </location>
</feature>
<dbReference type="SMART" id="SM00449">
    <property type="entry name" value="SPRY"/>
    <property type="match status" value="4"/>
</dbReference>
<dbReference type="InterPro" id="IPR043136">
    <property type="entry name" value="B30.2/SPRY_sf"/>
</dbReference>
<name>A0AAV7Y525_9EUKA</name>
<dbReference type="Proteomes" id="UP001146793">
    <property type="component" value="Unassembled WGS sequence"/>
</dbReference>
<dbReference type="Pfam" id="PF00622">
    <property type="entry name" value="SPRY"/>
    <property type="match status" value="4"/>
</dbReference>
<dbReference type="EMBL" id="JANTQA010000076">
    <property type="protein sequence ID" value="KAJ3423720.1"/>
    <property type="molecule type" value="Genomic_DNA"/>
</dbReference>
<gene>
    <name evidence="3" type="ORF">M0812_30254</name>
</gene>
<evidence type="ECO:0000256" key="1">
    <source>
        <dbReference type="SAM" id="MobiDB-lite"/>
    </source>
</evidence>
<protein>
    <submittedName>
        <fullName evidence="3">Spry domain containing socs box protein</fullName>
    </submittedName>
</protein>
<feature type="domain" description="B30.2/SPRY" evidence="2">
    <location>
        <begin position="486"/>
        <end position="666"/>
    </location>
</feature>
<dbReference type="InterPro" id="IPR001870">
    <property type="entry name" value="B30.2/SPRY"/>
</dbReference>
<dbReference type="PANTHER" id="PTHR12245">
    <property type="entry name" value="SPRY DOMAIN CONTAINING SOCS BOX PROTEIN"/>
    <property type="match status" value="1"/>
</dbReference>
<dbReference type="PROSITE" id="PS50188">
    <property type="entry name" value="B302_SPRY"/>
    <property type="match status" value="2"/>
</dbReference>
<dbReference type="PANTHER" id="PTHR12245:SF5">
    <property type="entry name" value="SPRY DOMAIN-CONTAINING SOCS BOX PROTEIN 3"/>
    <property type="match status" value="1"/>
</dbReference>
<accession>A0AAV7Y525</accession>
<feature type="compositionally biased region" description="Acidic residues" evidence="1">
    <location>
        <begin position="158"/>
        <end position="169"/>
    </location>
</feature>
<sequence length="833" mass="91729">MNKLIDRAIIALQSVSSKNFLQCDKKGRLDGKGLINSASSHWIVYQSTKGVRFQNLLFDKQWLKIKKSGSCTAKGRGGFPSCFLVSCNQDTDIIHLHSAKINLMRSQFFSLGIYQNGETKHAAETGREADGQFKPVLIQAPIFNNNMYNYQNQQGVEESSDDSDEEIEQTESFNEKADSNIEFSNKMKTVKSNKTLWGGARGTRVYDSGVHKIKFSIDVLNGSYTATMIGVVSDKVSSGVNYKNAKGYMFYATYNGNKYNNGSNSAYGEKCVVGDTVEILLDMDCKTISFIKNGKDLGIAYSNLPESVVLAVDLYESGNQISLVDSIRITKETKISENSFNMSRKDPFIALSNRMKTVTGTKTAWAGVRGNRVYDSGIHRIKFSIDTLNGSYTATMIGVVSDKVSSGVNYKNAKGYMFYATYNGNKYNNGSNSAYGEKCVVGDTVEILLDMDCKTISFIKNEINMGIAYSDLPEKVVLAVDIYESGNQISLVKSKTISKKTEISENSFNMSRKDPFIALSNKMKTVTGTKTAWTGVRGNRVYDSGIHKIKFSIDALNGSYTATMIGVVSEKVSSGVNYKNPKGYMFYATYNGNKYSNGSNSAYGEKCVVGDNVEILLDMDCKTISFIKNGKDLGIAYSDLPESVVLAVDIYESGNQITLVKSKTILEKTEISENSFNMSRKDPFIALSNKMKTVTGTKTAWAGVRGNRVYDSGIHKIKFSIDALNGSYTATMIGVVSDKVSSGVNYKNAKGYMFYATYNGNKYNNGSYSAYGEKCVVGDNVEILLDMDKKTISFIKNGKDLGIAYSNLPESVVLAVDIYESGNQITLLDSNQF</sequence>
<proteinExistence type="predicted"/>
<comment type="caution">
    <text evidence="3">The sequence shown here is derived from an EMBL/GenBank/DDBJ whole genome shotgun (WGS) entry which is preliminary data.</text>
</comment>
<evidence type="ECO:0000259" key="2">
    <source>
        <dbReference type="PROSITE" id="PS50188"/>
    </source>
</evidence>
<dbReference type="Gene3D" id="2.60.120.920">
    <property type="match status" value="4"/>
</dbReference>
<dbReference type="AlphaFoldDB" id="A0AAV7Y525"/>
<dbReference type="SUPFAM" id="SSF49899">
    <property type="entry name" value="Concanavalin A-like lectins/glucanases"/>
    <property type="match status" value="4"/>
</dbReference>